<dbReference type="Proteomes" id="UP000516437">
    <property type="component" value="Chromosome 8"/>
</dbReference>
<dbReference type="AlphaFoldDB" id="A0A6A1URK8"/>
<dbReference type="OrthoDB" id="1737932at2759"/>
<accession>A0A6A1URK8</accession>
<gene>
    <name evidence="1" type="ORF">CJ030_MR8G024570</name>
</gene>
<comment type="caution">
    <text evidence="1">The sequence shown here is derived from an EMBL/GenBank/DDBJ whole genome shotgun (WGS) entry which is preliminary data.</text>
</comment>
<keyword evidence="2" id="KW-1185">Reference proteome</keyword>
<proteinExistence type="predicted"/>
<protein>
    <submittedName>
        <fullName evidence="1">Uncharacterized protein</fullName>
    </submittedName>
</protein>
<sequence>MSECPRQIMHLILCSAIDPKKHTNEPAFHRVIVWREPVDMALYIYQTVRVKALKTNTGISLSYDILLTYFLHAMLVPEGANKAKTYPLRQINKATHQMLSDIIAWLPTLESMVGQLDSKWKKEVAAIRLALKDVTSGAQLHALTELVVLIEEHKDHDDVIPVGGKRLQCDSSFS</sequence>
<reference evidence="1 2" key="1">
    <citation type="journal article" date="2019" name="Plant Biotechnol. J.">
        <title>The red bayberry genome and genetic basis of sex determination.</title>
        <authorList>
            <person name="Jia H.M."/>
            <person name="Jia H.J."/>
            <person name="Cai Q.L."/>
            <person name="Wang Y."/>
            <person name="Zhao H.B."/>
            <person name="Yang W.F."/>
            <person name="Wang G.Y."/>
            <person name="Li Y.H."/>
            <person name="Zhan D.L."/>
            <person name="Shen Y.T."/>
            <person name="Niu Q.F."/>
            <person name="Chang L."/>
            <person name="Qiu J."/>
            <person name="Zhao L."/>
            <person name="Xie H.B."/>
            <person name="Fu W.Y."/>
            <person name="Jin J."/>
            <person name="Li X.W."/>
            <person name="Jiao Y."/>
            <person name="Zhou C.C."/>
            <person name="Tu T."/>
            <person name="Chai C.Y."/>
            <person name="Gao J.L."/>
            <person name="Fan L.J."/>
            <person name="van de Weg E."/>
            <person name="Wang J.Y."/>
            <person name="Gao Z.S."/>
        </authorList>
    </citation>
    <scope>NUCLEOTIDE SEQUENCE [LARGE SCALE GENOMIC DNA]</scope>
    <source>
        <tissue evidence="1">Leaves</tissue>
    </source>
</reference>
<evidence type="ECO:0000313" key="1">
    <source>
        <dbReference type="EMBL" id="KAB1203009.1"/>
    </source>
</evidence>
<organism evidence="1 2">
    <name type="scientific">Morella rubra</name>
    <name type="common">Chinese bayberry</name>
    <dbReference type="NCBI Taxonomy" id="262757"/>
    <lineage>
        <taxon>Eukaryota</taxon>
        <taxon>Viridiplantae</taxon>
        <taxon>Streptophyta</taxon>
        <taxon>Embryophyta</taxon>
        <taxon>Tracheophyta</taxon>
        <taxon>Spermatophyta</taxon>
        <taxon>Magnoliopsida</taxon>
        <taxon>eudicotyledons</taxon>
        <taxon>Gunneridae</taxon>
        <taxon>Pentapetalae</taxon>
        <taxon>rosids</taxon>
        <taxon>fabids</taxon>
        <taxon>Fagales</taxon>
        <taxon>Myricaceae</taxon>
        <taxon>Morella</taxon>
    </lineage>
</organism>
<dbReference type="EMBL" id="RXIC02000026">
    <property type="protein sequence ID" value="KAB1203009.1"/>
    <property type="molecule type" value="Genomic_DNA"/>
</dbReference>
<name>A0A6A1URK8_9ROSI</name>
<evidence type="ECO:0000313" key="2">
    <source>
        <dbReference type="Proteomes" id="UP000516437"/>
    </source>
</evidence>